<dbReference type="RefSeq" id="WP_015932653.1">
    <property type="nucleotide sequence ID" value="NC_011894.1"/>
</dbReference>
<name>B8IAM6_METNO</name>
<dbReference type="HOGENOM" id="CLU_099062_1_0_5"/>
<accession>B8IAM6</accession>
<sequence>MARRAFLSPIKEVAPPDVELRDLDGLVPYERNARTHSRAQIDKLKTSILTFGWTNPILADRDGIVAGHARQTAARELYDEGHALRFPNGAAIPAGQVPVIDCTGWSEEKRRAYILADNRLALDADWDPELLKVEFGELSAAEFDPALTGFSPDEIHMHLTGWSSDLDLSARDGAHTDGILAKIVVKVDRGAADRATAAIEAALKEAGIEFAL</sequence>
<dbReference type="CDD" id="cd16403">
    <property type="entry name" value="ParB_N_like_MT"/>
    <property type="match status" value="1"/>
</dbReference>
<dbReference type="eggNOG" id="COG1475">
    <property type="taxonomic scope" value="Bacteria"/>
</dbReference>
<dbReference type="Proteomes" id="UP000008207">
    <property type="component" value="Chromosome"/>
</dbReference>
<evidence type="ECO:0000313" key="1">
    <source>
        <dbReference type="EMBL" id="ACL61071.1"/>
    </source>
</evidence>
<gene>
    <name evidence="1" type="ordered locus">Mnod_6266</name>
</gene>
<evidence type="ECO:0000313" key="2">
    <source>
        <dbReference type="Proteomes" id="UP000008207"/>
    </source>
</evidence>
<dbReference type="EMBL" id="CP001349">
    <property type="protein sequence ID" value="ACL61071.1"/>
    <property type="molecule type" value="Genomic_DNA"/>
</dbReference>
<dbReference type="REBASE" id="19911">
    <property type="entry name" value="M.MnoORSORF6266P"/>
</dbReference>
<dbReference type="Gene3D" id="3.90.1530.10">
    <property type="entry name" value="Conserved hypothetical protein from pyrococcus furiosus pfu- 392566-001, ParB domain"/>
    <property type="match status" value="1"/>
</dbReference>
<dbReference type="OrthoDB" id="7806498at2"/>
<proteinExistence type="predicted"/>
<dbReference type="InterPro" id="IPR036086">
    <property type="entry name" value="ParB/Sulfiredoxin_sf"/>
</dbReference>
<dbReference type="STRING" id="460265.Mnod_6266"/>
<dbReference type="KEGG" id="mno:Mnod_6266"/>
<dbReference type="SUPFAM" id="SSF110849">
    <property type="entry name" value="ParB/Sulfiredoxin"/>
    <property type="match status" value="1"/>
</dbReference>
<keyword evidence="2" id="KW-1185">Reference proteome</keyword>
<reference evidence="1 2" key="1">
    <citation type="submission" date="2009-01" db="EMBL/GenBank/DDBJ databases">
        <title>Complete sequence of chromosome of Methylobacterium nodulans ORS 2060.</title>
        <authorList>
            <consortium name="US DOE Joint Genome Institute"/>
            <person name="Lucas S."/>
            <person name="Copeland A."/>
            <person name="Lapidus A."/>
            <person name="Glavina del Rio T."/>
            <person name="Dalin E."/>
            <person name="Tice H."/>
            <person name="Bruce D."/>
            <person name="Goodwin L."/>
            <person name="Pitluck S."/>
            <person name="Sims D."/>
            <person name="Brettin T."/>
            <person name="Detter J.C."/>
            <person name="Han C."/>
            <person name="Larimer F."/>
            <person name="Land M."/>
            <person name="Hauser L."/>
            <person name="Kyrpides N."/>
            <person name="Ivanova N."/>
            <person name="Marx C.J."/>
            <person name="Richardson P."/>
        </authorList>
    </citation>
    <scope>NUCLEOTIDE SEQUENCE [LARGE SCALE GENOMIC DNA]</scope>
    <source>
        <strain evidence="2">LMG 21967 / CNCM I-2342 / ORS 2060</strain>
    </source>
</reference>
<organism evidence="1 2">
    <name type="scientific">Methylobacterium nodulans (strain LMG 21967 / CNCM I-2342 / ORS 2060)</name>
    <dbReference type="NCBI Taxonomy" id="460265"/>
    <lineage>
        <taxon>Bacteria</taxon>
        <taxon>Pseudomonadati</taxon>
        <taxon>Pseudomonadota</taxon>
        <taxon>Alphaproteobacteria</taxon>
        <taxon>Hyphomicrobiales</taxon>
        <taxon>Methylobacteriaceae</taxon>
        <taxon>Methylobacterium</taxon>
    </lineage>
</organism>
<dbReference type="AlphaFoldDB" id="B8IAM6"/>
<protein>
    <submittedName>
        <fullName evidence="1">ParB domain protein nuclease</fullName>
    </submittedName>
</protein>